<feature type="chain" id="PRO_5031590784" evidence="2">
    <location>
        <begin position="22"/>
        <end position="386"/>
    </location>
</feature>
<evidence type="ECO:0000256" key="1">
    <source>
        <dbReference type="ARBA" id="ARBA00008769"/>
    </source>
</evidence>
<evidence type="ECO:0000313" key="4">
    <source>
        <dbReference type="Proteomes" id="UP000538566"/>
    </source>
</evidence>
<comment type="similarity">
    <text evidence="1 2">Belongs to the OprB family.</text>
</comment>
<dbReference type="InterPro" id="IPR038673">
    <property type="entry name" value="OprB_sf"/>
</dbReference>
<dbReference type="PANTHER" id="PTHR37944:SF1">
    <property type="entry name" value="PORIN B"/>
    <property type="match status" value="1"/>
</dbReference>
<dbReference type="AlphaFoldDB" id="A0A7W7A7I8"/>
<dbReference type="EMBL" id="JACHOA010000001">
    <property type="protein sequence ID" value="MBB4611889.1"/>
    <property type="molecule type" value="Genomic_DNA"/>
</dbReference>
<name>A0A7W7A7I8_9SPHN</name>
<accession>A0A7W7A7I8</accession>
<keyword evidence="2" id="KW-0732">Signal</keyword>
<proteinExistence type="inferred from homology"/>
<dbReference type="PANTHER" id="PTHR37944">
    <property type="entry name" value="PORIN B"/>
    <property type="match status" value="1"/>
</dbReference>
<reference evidence="3 4" key="1">
    <citation type="submission" date="2020-08" db="EMBL/GenBank/DDBJ databases">
        <title>Genomic Encyclopedia of Type Strains, Phase IV (KMG-IV): sequencing the most valuable type-strain genomes for metagenomic binning, comparative biology and taxonomic classification.</title>
        <authorList>
            <person name="Goeker M."/>
        </authorList>
    </citation>
    <scope>NUCLEOTIDE SEQUENCE [LARGE SCALE GENOMIC DNA]</scope>
    <source>
        <strain evidence="3 4">DSM 17507</strain>
    </source>
</reference>
<sequence length="386" mass="40672">MRWRALACGAALALGAPVARAEEQVPAVDLAGEVIVDLARVISGNGDRKVRALTNVNLTADLDLARLVGLDGTRAHVYVLDNRGGRPNDAAGTLQGVDNVEVPYAGLRLFEAWVERDIGSGGASMRMGLYDVNSEFYANDAAGLLIAPPFGIGSELAATGPNGPSIFPSSALAARLYVPVGAAFVRLGVINARASTLGDRGGVDFSFRDGLLLIGEAGRSEGRLRGNVGVWRYTRNPEDSVETGPDGSPLRKPSQGAYAVVEGDLMPEGAERQVTAFLRAGLSDPHVTPFHGGFQAGVLMAPALASRPDSQVSLGMHHAWTSNHFRDALRAEGGNPGNETVVELTYADQITPWLALQPDVQWIHQPGGDRDAPDGVVGIVRLTLSF</sequence>
<comment type="caution">
    <text evidence="3">The sequence shown here is derived from an EMBL/GenBank/DDBJ whole genome shotgun (WGS) entry which is preliminary data.</text>
</comment>
<protein>
    <submittedName>
        <fullName evidence="3">Porin</fullName>
    </submittedName>
</protein>
<dbReference type="Proteomes" id="UP000538566">
    <property type="component" value="Unassembled WGS sequence"/>
</dbReference>
<evidence type="ECO:0000256" key="2">
    <source>
        <dbReference type="RuleBase" id="RU363072"/>
    </source>
</evidence>
<dbReference type="InterPro" id="IPR052932">
    <property type="entry name" value="OprB_Porin"/>
</dbReference>
<keyword evidence="4" id="KW-1185">Reference proteome</keyword>
<organism evidence="3 4">
    <name type="scientific">Novosphingobium taihuense</name>
    <dbReference type="NCBI Taxonomy" id="260085"/>
    <lineage>
        <taxon>Bacteria</taxon>
        <taxon>Pseudomonadati</taxon>
        <taxon>Pseudomonadota</taxon>
        <taxon>Alphaproteobacteria</taxon>
        <taxon>Sphingomonadales</taxon>
        <taxon>Sphingomonadaceae</taxon>
        <taxon>Novosphingobium</taxon>
    </lineage>
</organism>
<dbReference type="GO" id="GO:0016020">
    <property type="term" value="C:membrane"/>
    <property type="evidence" value="ECO:0007669"/>
    <property type="project" value="InterPro"/>
</dbReference>
<dbReference type="Pfam" id="PF04966">
    <property type="entry name" value="OprB"/>
    <property type="match status" value="1"/>
</dbReference>
<dbReference type="GO" id="GO:0015288">
    <property type="term" value="F:porin activity"/>
    <property type="evidence" value="ECO:0007669"/>
    <property type="project" value="InterPro"/>
</dbReference>
<gene>
    <name evidence="3" type="ORF">GGR37_000135</name>
</gene>
<dbReference type="Gene3D" id="2.40.160.180">
    <property type="entry name" value="Carbohydrate-selective porin OprB"/>
    <property type="match status" value="1"/>
</dbReference>
<evidence type="ECO:0000313" key="3">
    <source>
        <dbReference type="EMBL" id="MBB4611889.1"/>
    </source>
</evidence>
<dbReference type="GO" id="GO:0008643">
    <property type="term" value="P:carbohydrate transport"/>
    <property type="evidence" value="ECO:0007669"/>
    <property type="project" value="InterPro"/>
</dbReference>
<dbReference type="OrthoDB" id="177316at2"/>
<dbReference type="InterPro" id="IPR007049">
    <property type="entry name" value="Carb-sel_porin_OprB"/>
</dbReference>
<dbReference type="RefSeq" id="WP_144902673.1">
    <property type="nucleotide sequence ID" value="NZ_JACHOA010000001.1"/>
</dbReference>
<feature type="signal peptide" evidence="2">
    <location>
        <begin position="1"/>
        <end position="21"/>
    </location>
</feature>